<proteinExistence type="predicted"/>
<evidence type="ECO:0008006" key="3">
    <source>
        <dbReference type="Google" id="ProtNLM"/>
    </source>
</evidence>
<dbReference type="Proteomes" id="UP001377830">
    <property type="component" value="Chromosome"/>
</dbReference>
<evidence type="ECO:0000313" key="2">
    <source>
        <dbReference type="Proteomes" id="UP001377830"/>
    </source>
</evidence>
<dbReference type="KEGG" id="parl:PEC302110_33870"/>
<protein>
    <recommendedName>
        <fullName evidence="3">Host cell division inhibitor Icd-like protein</fullName>
    </recommendedName>
</protein>
<dbReference type="NCBIfam" id="NF033153">
    <property type="entry name" value="phage_ICD_like"/>
    <property type="match status" value="1"/>
</dbReference>
<name>A0AAN0KEA8_9GAMM</name>
<accession>A0AAN0KEA8</accession>
<reference evidence="2" key="1">
    <citation type="journal article" date="2024" name="Int. J. Syst. Evol. Microbiol.">
        <title>Pectobacterium araliae sp. nov., a pathogen causing bacterial soft rot of Japanese angelica tree in Japan.</title>
        <authorList>
            <person name="Sawada H."/>
            <person name="Someya N."/>
            <person name="Morohoshi T."/>
            <person name="Ono M."/>
            <person name="Satou M."/>
        </authorList>
    </citation>
    <scope>NUCLEOTIDE SEQUENCE [LARGE SCALE GENOMIC DNA]</scope>
    <source>
        <strain evidence="2">MAFF 302110</strain>
    </source>
</reference>
<sequence>MAMPKCTQTHPKFTWRFLALNRHDKKAKPCRLSVDAETECEARRILAPHFILSFAARLPLAGMVEIAMPICVVETETQEVRHV</sequence>
<gene>
    <name evidence="1" type="ORF">PEC302110_33870</name>
</gene>
<keyword evidence="2" id="KW-1185">Reference proteome</keyword>
<evidence type="ECO:0000313" key="1">
    <source>
        <dbReference type="EMBL" id="BES86290.1"/>
    </source>
</evidence>
<organism evidence="1 2">
    <name type="scientific">Pectobacterium araliae</name>
    <dbReference type="NCBI Taxonomy" id="3073862"/>
    <lineage>
        <taxon>Bacteria</taxon>
        <taxon>Pseudomonadati</taxon>
        <taxon>Pseudomonadota</taxon>
        <taxon>Gammaproteobacteria</taxon>
        <taxon>Enterobacterales</taxon>
        <taxon>Pectobacteriaceae</taxon>
        <taxon>Pectobacterium</taxon>
    </lineage>
</organism>
<dbReference type="AlphaFoldDB" id="A0AAN0KEA8"/>
<dbReference type="EMBL" id="AP028908">
    <property type="protein sequence ID" value="BES86290.1"/>
    <property type="molecule type" value="Genomic_DNA"/>
</dbReference>